<feature type="chain" id="PRO_5002788946" evidence="2">
    <location>
        <begin position="20"/>
        <end position="295"/>
    </location>
</feature>
<feature type="compositionally biased region" description="Polar residues" evidence="1">
    <location>
        <begin position="205"/>
        <end position="224"/>
    </location>
</feature>
<evidence type="ECO:0000256" key="1">
    <source>
        <dbReference type="SAM" id="MobiDB-lite"/>
    </source>
</evidence>
<feature type="compositionally biased region" description="Basic and acidic residues" evidence="1">
    <location>
        <begin position="139"/>
        <end position="162"/>
    </location>
</feature>
<proteinExistence type="predicted"/>
<name>B3GVN6_TRYBB</name>
<dbReference type="EMBL" id="FM162577">
    <property type="protein sequence ID" value="CAQ57416.1"/>
    <property type="molecule type" value="Genomic_DNA"/>
</dbReference>
<evidence type="ECO:0000256" key="2">
    <source>
        <dbReference type="SAM" id="SignalP"/>
    </source>
</evidence>
<feature type="region of interest" description="Disordered" evidence="1">
    <location>
        <begin position="54"/>
        <end position="108"/>
    </location>
</feature>
<feature type="region of interest" description="Disordered" evidence="1">
    <location>
        <begin position="122"/>
        <end position="279"/>
    </location>
</feature>
<sequence length="295" mass="30465">MHRLATVPFLTLILLVVCGESKTSVQISSASPGCHGYWTYSGAKHTCWTQNMGATQQSGVSPNPPSVSRHRGQQPSSGTGAGDHQQETQGSVSSSSAAPRGTNQLGSDGEETFLKADVKQVDGSAGSLGRNPIAQPSDSAREPTDAPPVVDRKEEGQVDQRGLESGSAKQQNTKNGNGEEENGGKGGSGDHATGPDRGGMAQGVVSVSGQGSAQMVETVAGQSVKNKEDDIPGEKVKGPGSSHVVSTPERRNTLETVTDNGDQQKSGESNAQEESSGSCKGRAVILPVILILMYS</sequence>
<evidence type="ECO:0000313" key="3">
    <source>
        <dbReference type="EMBL" id="CAQ57416.1"/>
    </source>
</evidence>
<protein>
    <submittedName>
        <fullName evidence="3">Expression site-associated gene 9 (ESAG9) protein</fullName>
    </submittedName>
</protein>
<reference evidence="3" key="1">
    <citation type="submission" date="2008-05" db="EMBL/GenBank/DDBJ databases">
        <title>The architecture of bloodstream-form variant surface glycoprotein expression sites in Trypanosoma brucei Lister 427.</title>
        <authorList>
            <person name="Hertz-Fowler C."/>
            <person name="Figueiredo L.M."/>
            <person name="Quail M.A."/>
            <person name="Becker M."/>
            <person name="Jackson A."/>
            <person name="Bason N."/>
            <person name="Brooks K."/>
            <person name="Churcher C."/>
            <person name="Fahkro D."/>
            <person name="Goodhead I."/>
            <person name="Heath P."/>
            <person name="Mungall K."/>
            <person name="Harris D."/>
            <person name="Hauser H."/>
            <person name="Sanders M."/>
            <person name="Saunders D."/>
            <person name="Seeger K."/>
            <person name="Taylor J.E."/>
            <person name="Walker D."/>
            <person name="White B."/>
            <person name="Young R."/>
            <person name="Kartvelishvili M."/>
            <person name="Sharp S."/>
            <person name="Cross G.A."/>
            <person name="Rudenko G."/>
            <person name="Barry J.D."/>
            <person name="Louis E.J."/>
            <person name="Berriman M."/>
        </authorList>
    </citation>
    <scope>NUCLEOTIDE SEQUENCE</scope>
    <source>
        <strain evidence="3">Lister 427</strain>
    </source>
</reference>
<gene>
    <name evidence="3" type="ORF">Tb427.BES122.10</name>
</gene>
<organism evidence="3">
    <name type="scientific">Trypanosoma brucei brucei</name>
    <dbReference type="NCBI Taxonomy" id="5702"/>
    <lineage>
        <taxon>Eukaryota</taxon>
        <taxon>Discoba</taxon>
        <taxon>Euglenozoa</taxon>
        <taxon>Kinetoplastea</taxon>
        <taxon>Metakinetoplastina</taxon>
        <taxon>Trypanosomatida</taxon>
        <taxon>Trypanosomatidae</taxon>
        <taxon>Trypanosoma</taxon>
    </lineage>
</organism>
<accession>B3GVN6</accession>
<dbReference type="AlphaFoldDB" id="B3GVN6"/>
<feature type="compositionally biased region" description="Basic and acidic residues" evidence="1">
    <location>
        <begin position="225"/>
        <end position="237"/>
    </location>
</feature>
<keyword evidence="2" id="KW-0732">Signal</keyword>
<feature type="signal peptide" evidence="2">
    <location>
        <begin position="1"/>
        <end position="19"/>
    </location>
</feature>
<feature type="compositionally biased region" description="Polar residues" evidence="1">
    <location>
        <begin position="87"/>
        <end position="106"/>
    </location>
</feature>
<feature type="compositionally biased region" description="Polar residues" evidence="1">
    <location>
        <begin position="254"/>
        <end position="278"/>
    </location>
</feature>